<feature type="domain" description="Fibrinogen C-terminal" evidence="1">
    <location>
        <begin position="60"/>
        <end position="103"/>
    </location>
</feature>
<dbReference type="AlphaFoldDB" id="A0AAV2RVS6"/>
<name>A0AAV2RVS6_MEGNR</name>
<keyword evidence="3" id="KW-1185">Reference proteome</keyword>
<comment type="caution">
    <text evidence="2">The sequence shown here is derived from an EMBL/GenBank/DDBJ whole genome shotgun (WGS) entry which is preliminary data.</text>
</comment>
<evidence type="ECO:0000259" key="1">
    <source>
        <dbReference type="Pfam" id="PF00147"/>
    </source>
</evidence>
<dbReference type="InterPro" id="IPR014716">
    <property type="entry name" value="Fibrinogen_a/b/g_C_1"/>
</dbReference>
<dbReference type="Proteomes" id="UP001497623">
    <property type="component" value="Unassembled WGS sequence"/>
</dbReference>
<dbReference type="SUPFAM" id="SSF56496">
    <property type="entry name" value="Fibrinogen C-terminal domain-like"/>
    <property type="match status" value="1"/>
</dbReference>
<evidence type="ECO:0000313" key="3">
    <source>
        <dbReference type="Proteomes" id="UP001497623"/>
    </source>
</evidence>
<protein>
    <recommendedName>
        <fullName evidence="1">Fibrinogen C-terminal domain-containing protein</fullName>
    </recommendedName>
</protein>
<dbReference type="Pfam" id="PF00147">
    <property type="entry name" value="Fibrinogen_C"/>
    <property type="match status" value="1"/>
</dbReference>
<proteinExistence type="predicted"/>
<dbReference type="EMBL" id="CAXKWB010033472">
    <property type="protein sequence ID" value="CAL4142970.1"/>
    <property type="molecule type" value="Genomic_DNA"/>
</dbReference>
<evidence type="ECO:0000313" key="2">
    <source>
        <dbReference type="EMBL" id="CAL4142970.1"/>
    </source>
</evidence>
<dbReference type="InterPro" id="IPR036056">
    <property type="entry name" value="Fibrinogen-like_C"/>
</dbReference>
<organism evidence="2 3">
    <name type="scientific">Meganyctiphanes norvegica</name>
    <name type="common">Northern krill</name>
    <name type="synonym">Thysanopoda norvegica</name>
    <dbReference type="NCBI Taxonomy" id="48144"/>
    <lineage>
        <taxon>Eukaryota</taxon>
        <taxon>Metazoa</taxon>
        <taxon>Ecdysozoa</taxon>
        <taxon>Arthropoda</taxon>
        <taxon>Crustacea</taxon>
        <taxon>Multicrustacea</taxon>
        <taxon>Malacostraca</taxon>
        <taxon>Eumalacostraca</taxon>
        <taxon>Eucarida</taxon>
        <taxon>Euphausiacea</taxon>
        <taxon>Euphausiidae</taxon>
        <taxon>Meganyctiphanes</taxon>
    </lineage>
</organism>
<sequence length="137" mass="15970">MGTTIYIHSQNTQILQLWCSVIRLRLVAVGPSLVEEIKIMSTQQVLREHLKNMPQDSVNYDFYIGNEVIHSLTDSRINELWVDIEDTDGETGYAHYQYFHVGTISTTIHDGRWVLRRDDRRRTGKSKWYGLLCLRSG</sequence>
<dbReference type="Gene3D" id="3.90.215.10">
    <property type="entry name" value="Gamma Fibrinogen, chain A, domain 1"/>
    <property type="match status" value="1"/>
</dbReference>
<accession>A0AAV2RVS6</accession>
<dbReference type="InterPro" id="IPR002181">
    <property type="entry name" value="Fibrinogen_a/b/g_C_dom"/>
</dbReference>
<gene>
    <name evidence="2" type="ORF">MNOR_LOCUS29227</name>
</gene>
<reference evidence="2 3" key="1">
    <citation type="submission" date="2024-05" db="EMBL/GenBank/DDBJ databases">
        <authorList>
            <person name="Wallberg A."/>
        </authorList>
    </citation>
    <scope>NUCLEOTIDE SEQUENCE [LARGE SCALE GENOMIC DNA]</scope>
</reference>